<name>A0A4P6EE37_9MICO</name>
<keyword evidence="3" id="KW-1185">Reference proteome</keyword>
<protein>
    <submittedName>
        <fullName evidence="2">GNAT family N-acetyltransferase</fullName>
    </submittedName>
</protein>
<evidence type="ECO:0000259" key="1">
    <source>
        <dbReference type="PROSITE" id="PS51186"/>
    </source>
</evidence>
<dbReference type="AlphaFoldDB" id="A0A4P6EE37"/>
<accession>A0A4P6EE37</accession>
<keyword evidence="2" id="KW-0808">Transferase</keyword>
<dbReference type="Proteomes" id="UP000293995">
    <property type="component" value="Chromosome"/>
</dbReference>
<reference evidence="2 3" key="1">
    <citation type="submission" date="2019-01" db="EMBL/GenBank/DDBJ databases">
        <title>Genome sequencing of strain DFW100M-13.</title>
        <authorList>
            <person name="Heo J."/>
            <person name="Kim S.-J."/>
            <person name="Kim J.-S."/>
            <person name="Hong S.-B."/>
            <person name="Kwon S.-W."/>
        </authorList>
    </citation>
    <scope>NUCLEOTIDE SEQUENCE [LARGE SCALE GENOMIC DNA]</scope>
    <source>
        <strain evidence="2 3">DFW100M-13</strain>
    </source>
</reference>
<dbReference type="RefSeq" id="WP_129390216.1">
    <property type="nucleotide sequence ID" value="NZ_CP035494.1"/>
</dbReference>
<dbReference type="PROSITE" id="PS51186">
    <property type="entry name" value="GNAT"/>
    <property type="match status" value="1"/>
</dbReference>
<dbReference type="PANTHER" id="PTHR13170">
    <property type="entry name" value="O-GLCNACASE"/>
    <property type="match status" value="1"/>
</dbReference>
<dbReference type="SUPFAM" id="SSF55729">
    <property type="entry name" value="Acyl-CoA N-acyltransferases (Nat)"/>
    <property type="match status" value="1"/>
</dbReference>
<evidence type="ECO:0000313" key="2">
    <source>
        <dbReference type="EMBL" id="QAY60560.1"/>
    </source>
</evidence>
<gene>
    <name evidence="2" type="ORF">ET475_11540</name>
</gene>
<dbReference type="Gene3D" id="3.40.630.30">
    <property type="match status" value="1"/>
</dbReference>
<dbReference type="InterPro" id="IPR000182">
    <property type="entry name" value="GNAT_dom"/>
</dbReference>
<organism evidence="2 3">
    <name type="scientific">Microbacterium protaetiae</name>
    <dbReference type="NCBI Taxonomy" id="2509458"/>
    <lineage>
        <taxon>Bacteria</taxon>
        <taxon>Bacillati</taxon>
        <taxon>Actinomycetota</taxon>
        <taxon>Actinomycetes</taxon>
        <taxon>Micrococcales</taxon>
        <taxon>Microbacteriaceae</taxon>
        <taxon>Microbacterium</taxon>
    </lineage>
</organism>
<feature type="domain" description="N-acetyltransferase" evidence="1">
    <location>
        <begin position="2"/>
        <end position="200"/>
    </location>
</feature>
<proteinExistence type="predicted"/>
<dbReference type="PANTHER" id="PTHR13170:SF16">
    <property type="entry name" value="PROTEIN O-GLCNACASE"/>
    <property type="match status" value="1"/>
</dbReference>
<dbReference type="KEGG" id="mprt:ET475_11540"/>
<dbReference type="OrthoDB" id="8593648at2"/>
<dbReference type="CDD" id="cd04301">
    <property type="entry name" value="NAT_SF"/>
    <property type="match status" value="1"/>
</dbReference>
<evidence type="ECO:0000313" key="3">
    <source>
        <dbReference type="Proteomes" id="UP000293995"/>
    </source>
</evidence>
<dbReference type="Pfam" id="PF00583">
    <property type="entry name" value="Acetyltransf_1"/>
    <property type="match status" value="1"/>
</dbReference>
<dbReference type="EMBL" id="CP035494">
    <property type="protein sequence ID" value="QAY60560.1"/>
    <property type="molecule type" value="Genomic_DNA"/>
</dbReference>
<dbReference type="InterPro" id="IPR051822">
    <property type="entry name" value="Glycosyl_Hydrolase_84"/>
</dbReference>
<sequence>MSSIRPFRTGDEPALAEVCVRTAAFGGDATGVLSDDEIWPAIFALPYVRRHPDAAFVAETDDGRVAGYIVCAPDSDEFENWFAAEWWPPHAERWPDADGRSATERDILSYANGRGRTPNPWQAAGYPAHLHIDLLPELQGQGLGRLLIETLIARLRELHVPGVHLVAPAANAGAVAFYPRVGFTPLFATSDDDRAFGRFL</sequence>
<dbReference type="InterPro" id="IPR016181">
    <property type="entry name" value="Acyl_CoA_acyltransferase"/>
</dbReference>
<dbReference type="GO" id="GO:0016747">
    <property type="term" value="F:acyltransferase activity, transferring groups other than amino-acyl groups"/>
    <property type="evidence" value="ECO:0007669"/>
    <property type="project" value="InterPro"/>
</dbReference>